<dbReference type="Proteomes" id="UP000076871">
    <property type="component" value="Unassembled WGS sequence"/>
</dbReference>
<gene>
    <name evidence="2" type="ORF">LAESUDRAFT_762895</name>
</gene>
<dbReference type="AlphaFoldDB" id="A0A165C7A9"/>
<sequence>MELDLDDTDADADTTLISDEDGIHESVTNDGLARVEEPTALEQSGNETATDVGPATSFWPMQGSDHTTSLVGCSNSGPSIAQFNAPPPASNALGLDEIMPSRLSITMSTAAPTTAYSVPELMFFASTAMQQGLPHAHPQGYDVRCWNQRFEAP</sequence>
<feature type="compositionally biased region" description="Acidic residues" evidence="1">
    <location>
        <begin position="1"/>
        <end position="22"/>
    </location>
</feature>
<protein>
    <submittedName>
        <fullName evidence="2">Uncharacterized protein</fullName>
    </submittedName>
</protein>
<dbReference type="InParanoid" id="A0A165C7A9"/>
<evidence type="ECO:0000313" key="3">
    <source>
        <dbReference type="Proteomes" id="UP000076871"/>
    </source>
</evidence>
<evidence type="ECO:0000256" key="1">
    <source>
        <dbReference type="SAM" id="MobiDB-lite"/>
    </source>
</evidence>
<proteinExistence type="predicted"/>
<accession>A0A165C7A9</accession>
<evidence type="ECO:0000313" key="2">
    <source>
        <dbReference type="EMBL" id="KZT02327.1"/>
    </source>
</evidence>
<name>A0A165C7A9_9APHY</name>
<organism evidence="2 3">
    <name type="scientific">Laetiporus sulphureus 93-53</name>
    <dbReference type="NCBI Taxonomy" id="1314785"/>
    <lineage>
        <taxon>Eukaryota</taxon>
        <taxon>Fungi</taxon>
        <taxon>Dikarya</taxon>
        <taxon>Basidiomycota</taxon>
        <taxon>Agaricomycotina</taxon>
        <taxon>Agaricomycetes</taxon>
        <taxon>Polyporales</taxon>
        <taxon>Laetiporus</taxon>
    </lineage>
</organism>
<reference evidence="2 3" key="1">
    <citation type="journal article" date="2016" name="Mol. Biol. Evol.">
        <title>Comparative Genomics of Early-Diverging Mushroom-Forming Fungi Provides Insights into the Origins of Lignocellulose Decay Capabilities.</title>
        <authorList>
            <person name="Nagy L.G."/>
            <person name="Riley R."/>
            <person name="Tritt A."/>
            <person name="Adam C."/>
            <person name="Daum C."/>
            <person name="Floudas D."/>
            <person name="Sun H."/>
            <person name="Yadav J.S."/>
            <person name="Pangilinan J."/>
            <person name="Larsson K.H."/>
            <person name="Matsuura K."/>
            <person name="Barry K."/>
            <person name="Labutti K."/>
            <person name="Kuo R."/>
            <person name="Ohm R.A."/>
            <person name="Bhattacharya S.S."/>
            <person name="Shirouzu T."/>
            <person name="Yoshinaga Y."/>
            <person name="Martin F.M."/>
            <person name="Grigoriev I.V."/>
            <person name="Hibbett D.S."/>
        </authorList>
    </citation>
    <scope>NUCLEOTIDE SEQUENCE [LARGE SCALE GENOMIC DNA]</scope>
    <source>
        <strain evidence="2 3">93-53</strain>
    </source>
</reference>
<feature type="region of interest" description="Disordered" evidence="1">
    <location>
        <begin position="1"/>
        <end position="57"/>
    </location>
</feature>
<dbReference type="GeneID" id="63830193"/>
<dbReference type="RefSeq" id="XP_040760067.1">
    <property type="nucleotide sequence ID" value="XM_040913165.1"/>
</dbReference>
<keyword evidence="3" id="KW-1185">Reference proteome</keyword>
<dbReference type="EMBL" id="KV427653">
    <property type="protein sequence ID" value="KZT02327.1"/>
    <property type="molecule type" value="Genomic_DNA"/>
</dbReference>